<dbReference type="AlphaFoldDB" id="A0A284VSZ2"/>
<evidence type="ECO:0000313" key="2">
    <source>
        <dbReference type="Proteomes" id="UP000218615"/>
    </source>
</evidence>
<dbReference type="EMBL" id="FZMP01000217">
    <property type="protein sequence ID" value="SNQ62329.1"/>
    <property type="molecule type" value="Genomic_DNA"/>
</dbReference>
<name>A0A284VSZ2_9EURY</name>
<proteinExistence type="predicted"/>
<evidence type="ECO:0008006" key="3">
    <source>
        <dbReference type="Google" id="ProtNLM"/>
    </source>
</evidence>
<dbReference type="Proteomes" id="UP000218615">
    <property type="component" value="Unassembled WGS sequence"/>
</dbReference>
<gene>
    <name evidence="1" type="ORF">MNV_690013</name>
</gene>
<accession>A0A284VSZ2</accession>
<dbReference type="Gene3D" id="2.60.40.10">
    <property type="entry name" value="Immunoglobulins"/>
    <property type="match status" value="1"/>
</dbReference>
<protein>
    <recommendedName>
        <fullName evidence="3">Ig-like domain-containing protein</fullName>
    </recommendedName>
</protein>
<keyword evidence="2" id="KW-1185">Reference proteome</keyword>
<evidence type="ECO:0000313" key="1">
    <source>
        <dbReference type="EMBL" id="SNQ62329.1"/>
    </source>
</evidence>
<dbReference type="InterPro" id="IPR013783">
    <property type="entry name" value="Ig-like_fold"/>
</dbReference>
<sequence length="382" mass="39756">MYPTNSSTLTISTSASTPTGTYSITVSGAGGSITRNAKYNLTVVPVPFNFSLSLSPSNGSVVQGNKISTKATATLTSGASKPVSFSCSGLPSGASCSFNPSSLYPTNSSTLIISTLSSTPAGTYPITVSGTDGNITRNAKYNLTVVPVPFNFSLSLSPSNGSVLQGNKISTKATATLTSGASKPVSFSCSGLPAGASCSFNPSSLYPTNSSTLTISTSASTPAGTYSIIISGVSGNITRTVNYTLKVTPSIGEAVDNTALQWTTGGNAAWFGQTSVYYYGNDSAQSGNIGDNQNTWVQTTVTGSGILKFYWKVSSEQDLDALYFYIDGSRRAMISGNTSWVQQTYVLSSGTHTLKWMYTKNRAITSGSDAGWLDNVVYTPRT</sequence>
<reference evidence="2" key="1">
    <citation type="submission" date="2017-06" db="EMBL/GenBank/DDBJ databases">
        <authorList>
            <person name="Cremers G."/>
        </authorList>
    </citation>
    <scope>NUCLEOTIDE SEQUENCE [LARGE SCALE GENOMIC DNA]</scope>
</reference>
<organism evidence="1 2">
    <name type="scientific">Candidatus Methanoperedens nitratireducens</name>
    <dbReference type="NCBI Taxonomy" id="1392998"/>
    <lineage>
        <taxon>Archaea</taxon>
        <taxon>Methanobacteriati</taxon>
        <taxon>Methanobacteriota</taxon>
        <taxon>Stenosarchaea group</taxon>
        <taxon>Methanomicrobia</taxon>
        <taxon>Methanosarcinales</taxon>
        <taxon>ANME-2 cluster</taxon>
        <taxon>Candidatus Methanoperedentaceae</taxon>
        <taxon>Candidatus Methanoperedens</taxon>
    </lineage>
</organism>